<evidence type="ECO:0000313" key="7">
    <source>
        <dbReference type="Proteomes" id="UP001164803"/>
    </source>
</evidence>
<evidence type="ECO:0000256" key="3">
    <source>
        <dbReference type="SAM" id="Phobius"/>
    </source>
</evidence>
<dbReference type="RefSeq" id="WP_268045110.1">
    <property type="nucleotide sequence ID" value="NZ_CP104064.1"/>
</dbReference>
<dbReference type="PANTHER" id="PTHR43201">
    <property type="entry name" value="ACYL-COA SYNTHETASE"/>
    <property type="match status" value="1"/>
</dbReference>
<feature type="transmembrane region" description="Helical" evidence="3">
    <location>
        <begin position="62"/>
        <end position="85"/>
    </location>
</feature>
<evidence type="ECO:0000256" key="2">
    <source>
        <dbReference type="ARBA" id="ARBA00022598"/>
    </source>
</evidence>
<gene>
    <name evidence="6" type="ORF">NZD86_03490</name>
</gene>
<keyword evidence="3" id="KW-0472">Membrane</keyword>
<comment type="similarity">
    <text evidence="1">Belongs to the ATP-dependent AMP-binding enzyme family.</text>
</comment>
<reference evidence="6" key="1">
    <citation type="submission" date="2022-08" db="EMBL/GenBank/DDBJ databases">
        <title>Alicyclobacillus dauci DSM2870, complete genome.</title>
        <authorList>
            <person name="Wang Q."/>
            <person name="Cai R."/>
            <person name="Wang Z."/>
        </authorList>
    </citation>
    <scope>NUCLEOTIDE SEQUENCE</scope>
    <source>
        <strain evidence="6">DSM 28700</strain>
    </source>
</reference>
<sequence>MSILTRSLWSMLSQTNGPVVYDGDDLYNTKKLATDVSDLSDQVREMGIGNETKVVLALPNSYAFTVAYIALLLTGAVVVPVNPTLPATEMERFMSRFEAKAVLMQDDAESGWADIFARTGLHPLGTAAELSLPGTALWLRVSASSEQAPELRTPDEDAPAVLMFTSGTTGNPKGVLLRHRHVMAAALHVVESHALTQEDVSYCILPLFHINAQVIVLLSTLLSGGTLVMADRFHASRFWQDVAKHQVTWVSCVPTILSILTKRDVLEGSTASLRFVRSASAPLSPAILARFESQVGVPVIESYGMTEAAGQICVNPLPPGLRKTGSVGKPYGIDLKVVDDEGRAVAAFDVGEIAIRGANVIEGYWNVGEEPGSATEQGWIHTGDLGYVDNDGYVFITGRRKEIINRAGEKLSPREIEDTLNGHIDVASSAVIGLPDPLYGERVVAWVVPTDFDGTDATQLKRELQALCLRSLAKHKCPSEFIVARSVPVGPTGKVQKHLLRDKVAAARLA</sequence>
<keyword evidence="3" id="KW-1133">Transmembrane helix</keyword>
<dbReference type="Gene3D" id="3.40.50.12780">
    <property type="entry name" value="N-terminal domain of ligase-like"/>
    <property type="match status" value="1"/>
</dbReference>
<proteinExistence type="inferred from homology"/>
<dbReference type="PANTHER" id="PTHR43201:SF5">
    <property type="entry name" value="MEDIUM-CHAIN ACYL-COA LIGASE ACSF2, MITOCHONDRIAL"/>
    <property type="match status" value="1"/>
</dbReference>
<dbReference type="PROSITE" id="PS00455">
    <property type="entry name" value="AMP_BINDING"/>
    <property type="match status" value="1"/>
</dbReference>
<dbReference type="EMBL" id="CP104064">
    <property type="protein sequence ID" value="WAH37605.1"/>
    <property type="molecule type" value="Genomic_DNA"/>
</dbReference>
<feature type="domain" description="AMP-dependent synthetase/ligase" evidence="4">
    <location>
        <begin position="22"/>
        <end position="365"/>
    </location>
</feature>
<accession>A0ABY6Z409</accession>
<keyword evidence="3" id="KW-0812">Transmembrane</keyword>
<dbReference type="InterPro" id="IPR042099">
    <property type="entry name" value="ANL_N_sf"/>
</dbReference>
<evidence type="ECO:0000313" key="6">
    <source>
        <dbReference type="EMBL" id="WAH37605.1"/>
    </source>
</evidence>
<dbReference type="InterPro" id="IPR000873">
    <property type="entry name" value="AMP-dep_synth/lig_dom"/>
</dbReference>
<dbReference type="Pfam" id="PF00501">
    <property type="entry name" value="AMP-binding"/>
    <property type="match status" value="1"/>
</dbReference>
<dbReference type="InterPro" id="IPR025110">
    <property type="entry name" value="AMP-bd_C"/>
</dbReference>
<dbReference type="Gene3D" id="3.30.300.30">
    <property type="match status" value="1"/>
</dbReference>
<name>A0ABY6Z409_9BACL</name>
<dbReference type="Pfam" id="PF13193">
    <property type="entry name" value="AMP-binding_C"/>
    <property type="match status" value="1"/>
</dbReference>
<protein>
    <submittedName>
        <fullName evidence="6">AMP-binding protein</fullName>
    </submittedName>
</protein>
<evidence type="ECO:0000259" key="4">
    <source>
        <dbReference type="Pfam" id="PF00501"/>
    </source>
</evidence>
<evidence type="ECO:0000256" key="1">
    <source>
        <dbReference type="ARBA" id="ARBA00006432"/>
    </source>
</evidence>
<dbReference type="Proteomes" id="UP001164803">
    <property type="component" value="Chromosome"/>
</dbReference>
<keyword evidence="7" id="KW-1185">Reference proteome</keyword>
<evidence type="ECO:0000259" key="5">
    <source>
        <dbReference type="Pfam" id="PF13193"/>
    </source>
</evidence>
<dbReference type="InterPro" id="IPR045851">
    <property type="entry name" value="AMP-bd_C_sf"/>
</dbReference>
<dbReference type="InterPro" id="IPR020845">
    <property type="entry name" value="AMP-binding_CS"/>
</dbReference>
<organism evidence="6 7">
    <name type="scientific">Alicyclobacillus dauci</name>
    <dbReference type="NCBI Taxonomy" id="1475485"/>
    <lineage>
        <taxon>Bacteria</taxon>
        <taxon>Bacillati</taxon>
        <taxon>Bacillota</taxon>
        <taxon>Bacilli</taxon>
        <taxon>Bacillales</taxon>
        <taxon>Alicyclobacillaceae</taxon>
        <taxon>Alicyclobacillus</taxon>
    </lineage>
</organism>
<keyword evidence="2" id="KW-0436">Ligase</keyword>
<feature type="domain" description="AMP-binding enzyme C-terminal" evidence="5">
    <location>
        <begin position="415"/>
        <end position="494"/>
    </location>
</feature>
<dbReference type="SUPFAM" id="SSF56801">
    <property type="entry name" value="Acetyl-CoA synthetase-like"/>
    <property type="match status" value="1"/>
</dbReference>